<feature type="compositionally biased region" description="Basic and acidic residues" evidence="1">
    <location>
        <begin position="553"/>
        <end position="563"/>
    </location>
</feature>
<feature type="region of interest" description="Disordered" evidence="1">
    <location>
        <begin position="476"/>
        <end position="504"/>
    </location>
</feature>
<feature type="region of interest" description="Disordered" evidence="1">
    <location>
        <begin position="429"/>
        <end position="454"/>
    </location>
</feature>
<feature type="compositionally biased region" description="Basic and acidic residues" evidence="1">
    <location>
        <begin position="486"/>
        <end position="499"/>
    </location>
</feature>
<protein>
    <submittedName>
        <fullName evidence="2">Uncharacterized protein</fullName>
    </submittedName>
</protein>
<proteinExistence type="predicted"/>
<accession>A0A1V8THH2</accession>
<feature type="compositionally biased region" description="Low complexity" evidence="1">
    <location>
        <begin position="434"/>
        <end position="447"/>
    </location>
</feature>
<dbReference type="EMBL" id="NAJO01000008">
    <property type="protein sequence ID" value="OQO10825.1"/>
    <property type="molecule type" value="Genomic_DNA"/>
</dbReference>
<feature type="compositionally biased region" description="Low complexity" evidence="1">
    <location>
        <begin position="374"/>
        <end position="385"/>
    </location>
</feature>
<keyword evidence="3" id="KW-1185">Reference proteome</keyword>
<dbReference type="AlphaFoldDB" id="A0A1V8THH2"/>
<sequence length="616" mass="68149">MSATPYQHVSHSNYKALGSLDGPDEAPSSHVLFGPDVTLLYREASGNNQALPLLYHEDICYRSLRLTALLRPGSGRYRWDLELAYVNRLTAFPLIRFLRSDFYRVTETTALLLRVQMYKLGEIYRISGLSAFALEQLVAFIRYTGATGTPVSALPDAVRSIYSNQSTDPSFKDMVGPLVQCVKQGFEPERFREDWVMVQLMEDLPHFHHALCDASTDYYRACMAAETPQIAPQQKETSEALTFAQEFAARSCPDGRPRGVPYELVHEAEEILERLPLVKKPAQIRTAQANPGIKPAPKSSRFARFFAEHYDAEGRLIKPPYDRVRGAQKELKQVGFAGDSPQMQTKPQTCSACAGGQDEAVNLFDQRPKGNERSPSLLSGDPGPSQNVDDGTIRLRQTLPRLDTSVPSTHELDARPAWKLQTVLPIRLKGNGEAKSASPRTRSTSSPHGSNLERMSRLTLDLKSCVAVSIYDPSATPDLAASLQPDRLDGNSSNEDRVASSRQILPRLNTSVPRTDEYEPDKAACKTPIWECESADGYLLEGPGNFTYSPASPEEKSAPKEELNCLDGDGSGHNRVANLRQTLSGLDTSVPRTYEYISDAAACRTPSWECETADES</sequence>
<dbReference type="OrthoDB" id="3945102at2759"/>
<evidence type="ECO:0000256" key="1">
    <source>
        <dbReference type="SAM" id="MobiDB-lite"/>
    </source>
</evidence>
<name>A0A1V8THH2_9PEZI</name>
<reference evidence="3" key="1">
    <citation type="submission" date="2017-03" db="EMBL/GenBank/DDBJ databases">
        <title>Genomes of endolithic fungi from Antarctica.</title>
        <authorList>
            <person name="Coleine C."/>
            <person name="Masonjones S."/>
            <person name="Stajich J.E."/>
        </authorList>
    </citation>
    <scope>NUCLEOTIDE SEQUENCE [LARGE SCALE GENOMIC DNA]</scope>
    <source>
        <strain evidence="3">CCFEE 5527</strain>
    </source>
</reference>
<feature type="region of interest" description="Disordered" evidence="1">
    <location>
        <begin position="366"/>
        <end position="391"/>
    </location>
</feature>
<feature type="region of interest" description="Disordered" evidence="1">
    <location>
        <begin position="550"/>
        <end position="569"/>
    </location>
</feature>
<evidence type="ECO:0000313" key="3">
    <source>
        <dbReference type="Proteomes" id="UP000192596"/>
    </source>
</evidence>
<evidence type="ECO:0000313" key="2">
    <source>
        <dbReference type="EMBL" id="OQO10825.1"/>
    </source>
</evidence>
<gene>
    <name evidence="2" type="ORF">B0A48_04126</name>
</gene>
<organism evidence="2 3">
    <name type="scientific">Cryoendolithus antarcticus</name>
    <dbReference type="NCBI Taxonomy" id="1507870"/>
    <lineage>
        <taxon>Eukaryota</taxon>
        <taxon>Fungi</taxon>
        <taxon>Dikarya</taxon>
        <taxon>Ascomycota</taxon>
        <taxon>Pezizomycotina</taxon>
        <taxon>Dothideomycetes</taxon>
        <taxon>Dothideomycetidae</taxon>
        <taxon>Cladosporiales</taxon>
        <taxon>Cladosporiaceae</taxon>
        <taxon>Cryoendolithus</taxon>
    </lineage>
</organism>
<dbReference type="InParanoid" id="A0A1V8THH2"/>
<comment type="caution">
    <text evidence="2">The sequence shown here is derived from an EMBL/GenBank/DDBJ whole genome shotgun (WGS) entry which is preliminary data.</text>
</comment>
<dbReference type="Proteomes" id="UP000192596">
    <property type="component" value="Unassembled WGS sequence"/>
</dbReference>